<feature type="transmembrane region" description="Helical" evidence="1">
    <location>
        <begin position="12"/>
        <end position="35"/>
    </location>
</feature>
<evidence type="ECO:0008006" key="4">
    <source>
        <dbReference type="Google" id="ProtNLM"/>
    </source>
</evidence>
<protein>
    <recommendedName>
        <fullName evidence="4">Major facilitator superfamily (MFS) profile domain-containing protein</fullName>
    </recommendedName>
</protein>
<keyword evidence="3" id="KW-1185">Reference proteome</keyword>
<dbReference type="InterPro" id="IPR046001">
    <property type="entry name" value="DUF5957"/>
</dbReference>
<dbReference type="EMBL" id="FQZK01000001">
    <property type="protein sequence ID" value="SHI49506.1"/>
    <property type="molecule type" value="Genomic_DNA"/>
</dbReference>
<evidence type="ECO:0000313" key="2">
    <source>
        <dbReference type="EMBL" id="SHI49506.1"/>
    </source>
</evidence>
<keyword evidence="1" id="KW-0812">Transmembrane</keyword>
<dbReference type="RefSeq" id="WP_073374270.1">
    <property type="nucleotide sequence ID" value="NZ_FQZK01000001.1"/>
</dbReference>
<evidence type="ECO:0000256" key="1">
    <source>
        <dbReference type="SAM" id="Phobius"/>
    </source>
</evidence>
<dbReference type="AlphaFoldDB" id="A0A1M6BLF6"/>
<sequence length="71" mass="7103">MGNGLKILGASVLGLLAGIVVGFIVSELIGVALLLGGGELPSWASSVRFVIVLFAAIGLVGGPMLVTRKGR</sequence>
<dbReference type="STRING" id="758803.SAMN05421803_101399"/>
<accession>A0A1M6BLF6</accession>
<keyword evidence="1" id="KW-0472">Membrane</keyword>
<organism evidence="2 3">
    <name type="scientific">Nocardiopsis flavescens</name>
    <dbReference type="NCBI Taxonomy" id="758803"/>
    <lineage>
        <taxon>Bacteria</taxon>
        <taxon>Bacillati</taxon>
        <taxon>Actinomycetota</taxon>
        <taxon>Actinomycetes</taxon>
        <taxon>Streptosporangiales</taxon>
        <taxon>Nocardiopsidaceae</taxon>
        <taxon>Nocardiopsis</taxon>
    </lineage>
</organism>
<dbReference type="Proteomes" id="UP000184452">
    <property type="component" value="Unassembled WGS sequence"/>
</dbReference>
<proteinExistence type="predicted"/>
<name>A0A1M6BLF6_9ACTN</name>
<evidence type="ECO:0000313" key="3">
    <source>
        <dbReference type="Proteomes" id="UP000184452"/>
    </source>
</evidence>
<gene>
    <name evidence="2" type="ORF">SAMN05421803_101399</name>
</gene>
<dbReference type="Pfam" id="PF19382">
    <property type="entry name" value="DUF5957"/>
    <property type="match status" value="1"/>
</dbReference>
<feature type="transmembrane region" description="Helical" evidence="1">
    <location>
        <begin position="47"/>
        <end position="66"/>
    </location>
</feature>
<reference evidence="2 3" key="1">
    <citation type="submission" date="2016-11" db="EMBL/GenBank/DDBJ databases">
        <authorList>
            <person name="Jaros S."/>
            <person name="Januszkiewicz K."/>
            <person name="Wedrychowicz H."/>
        </authorList>
    </citation>
    <scope>NUCLEOTIDE SEQUENCE [LARGE SCALE GENOMIC DNA]</scope>
    <source>
        <strain evidence="2 3">CGMCC 4.5723</strain>
    </source>
</reference>
<keyword evidence="1" id="KW-1133">Transmembrane helix</keyword>